<evidence type="ECO:0000313" key="2">
    <source>
        <dbReference type="Proteomes" id="UP000778262"/>
    </source>
</evidence>
<dbReference type="Proteomes" id="UP000778262">
    <property type="component" value="Unassembled WGS sequence"/>
</dbReference>
<proteinExistence type="predicted"/>
<dbReference type="EMBL" id="RPBY01000004">
    <property type="protein sequence ID" value="NCH88202.1"/>
    <property type="molecule type" value="Genomic_DNA"/>
</dbReference>
<name>A0A9Q4T3J3_9ENTR</name>
<gene>
    <name evidence="1" type="ORF">EHJ13_12255</name>
</gene>
<evidence type="ECO:0000313" key="1">
    <source>
        <dbReference type="EMBL" id="NCH88202.1"/>
    </source>
</evidence>
<protein>
    <submittedName>
        <fullName evidence="1">Uncharacterized protein</fullName>
    </submittedName>
</protein>
<sequence>MDEGAEEAARYLSELDAIDEEASAFFRKQIVESPFIQNGLFKAHCLGDLLLSDKHRAWSMDYLLENHHHLLSEPLKAAMFYFACAKNDPCDHDVVPAQLITGMKNRYKKIIEENPASRYRSLSAFEILTDNGLSELTEEYHAFCKAYP</sequence>
<dbReference type="AlphaFoldDB" id="A0A9Q4T3J3"/>
<reference evidence="1" key="1">
    <citation type="submission" date="2018-11" db="EMBL/GenBank/DDBJ databases">
        <title>Genomics analysis of Putative Virulence Factors on Adhesion and Cytotoxicity for Cronobacter spp.</title>
        <authorList>
            <person name="Cui J."/>
        </authorList>
    </citation>
    <scope>NUCLEOTIDE SEQUENCE</scope>
    <source>
        <strain evidence="1">SD69</strain>
    </source>
</reference>
<comment type="caution">
    <text evidence="1">The sequence shown here is derived from an EMBL/GenBank/DDBJ whole genome shotgun (WGS) entry which is preliminary data.</text>
</comment>
<accession>A0A9Q4T3J3</accession>
<organism evidence="1 2">
    <name type="scientific">Cronobacter dublinensis</name>
    <dbReference type="NCBI Taxonomy" id="413497"/>
    <lineage>
        <taxon>Bacteria</taxon>
        <taxon>Pseudomonadati</taxon>
        <taxon>Pseudomonadota</taxon>
        <taxon>Gammaproteobacteria</taxon>
        <taxon>Enterobacterales</taxon>
        <taxon>Enterobacteriaceae</taxon>
        <taxon>Cronobacter</taxon>
    </lineage>
</organism>